<organism evidence="2 3">
    <name type="scientific">Clostridium botulinum C/D str. DC5</name>
    <dbReference type="NCBI Taxonomy" id="1443128"/>
    <lineage>
        <taxon>Bacteria</taxon>
        <taxon>Bacillati</taxon>
        <taxon>Bacillota</taxon>
        <taxon>Clostridia</taxon>
        <taxon>Eubacteriales</taxon>
        <taxon>Clostridiaceae</taxon>
        <taxon>Clostridium</taxon>
    </lineage>
</organism>
<dbReference type="InterPro" id="IPR000182">
    <property type="entry name" value="GNAT_dom"/>
</dbReference>
<feature type="domain" description="N-acetyltransferase" evidence="1">
    <location>
        <begin position="2"/>
        <end position="147"/>
    </location>
</feature>
<dbReference type="Gene3D" id="3.40.630.30">
    <property type="match status" value="1"/>
</dbReference>
<evidence type="ECO:0000259" key="1">
    <source>
        <dbReference type="PROSITE" id="PS51186"/>
    </source>
</evidence>
<accession>A0A0A0ID10</accession>
<gene>
    <name evidence="2" type="ORF">Z955_10280</name>
</gene>
<dbReference type="AlphaFoldDB" id="A0A0A0ID10"/>
<dbReference type="EMBL" id="JDRY01000045">
    <property type="protein sequence ID" value="KGM98802.1"/>
    <property type="molecule type" value="Genomic_DNA"/>
</dbReference>
<dbReference type="Pfam" id="PF13673">
    <property type="entry name" value="Acetyltransf_10"/>
    <property type="match status" value="1"/>
</dbReference>
<proteinExistence type="predicted"/>
<protein>
    <submittedName>
        <fullName evidence="2">Spermidine acetyltransferase</fullName>
    </submittedName>
</protein>
<dbReference type="PROSITE" id="PS51186">
    <property type="entry name" value="GNAT"/>
    <property type="match status" value="1"/>
</dbReference>
<name>A0A0A0ID10_CLOBO</name>
<reference evidence="2 3" key="1">
    <citation type="submission" date="2014-01" db="EMBL/GenBank/DDBJ databases">
        <title>Plasmidome dynamics in the species complex Clostridium novyi sensu lato converts strains of independent lineages into distinctly different pathogens.</title>
        <authorList>
            <person name="Skarin H."/>
            <person name="Segerman B."/>
        </authorList>
    </citation>
    <scope>NUCLEOTIDE SEQUENCE [LARGE SCALE GENOMIC DNA]</scope>
    <source>
        <strain evidence="2 3">DC5</strain>
    </source>
</reference>
<sequence>MEYINEFKEEYLKQCSKIYPSIFNEEPWNENWTETIAYERLREIYNTPKFKGIVYIKDEKVIGGILGNLEQWDSGIKFSLKEFFIDKKVQGNGLGSIMLKYLEKELKNLKIKSFELYTLKGRSTEGFYKKNGYKVDEDSIIMSKNYDY</sequence>
<comment type="caution">
    <text evidence="2">The sequence shown here is derived from an EMBL/GenBank/DDBJ whole genome shotgun (WGS) entry which is preliminary data.</text>
</comment>
<dbReference type="SUPFAM" id="SSF55729">
    <property type="entry name" value="Acyl-CoA N-acyltransferases (Nat)"/>
    <property type="match status" value="1"/>
</dbReference>
<dbReference type="Proteomes" id="UP000030014">
    <property type="component" value="Unassembled WGS sequence"/>
</dbReference>
<evidence type="ECO:0000313" key="2">
    <source>
        <dbReference type="EMBL" id="KGM98802.1"/>
    </source>
</evidence>
<dbReference type="RefSeq" id="WP_039257251.1">
    <property type="nucleotide sequence ID" value="NZ_JDRY01000045.1"/>
</dbReference>
<keyword evidence="2" id="KW-0808">Transferase</keyword>
<dbReference type="InterPro" id="IPR016181">
    <property type="entry name" value="Acyl_CoA_acyltransferase"/>
</dbReference>
<evidence type="ECO:0000313" key="3">
    <source>
        <dbReference type="Proteomes" id="UP000030014"/>
    </source>
</evidence>
<dbReference type="GO" id="GO:0016747">
    <property type="term" value="F:acyltransferase activity, transferring groups other than amino-acyl groups"/>
    <property type="evidence" value="ECO:0007669"/>
    <property type="project" value="InterPro"/>
</dbReference>